<reference evidence="2 3" key="1">
    <citation type="submission" date="2017-03" db="EMBL/GenBank/DDBJ databases">
        <title>Genomes of endolithic fungi from Antarctica.</title>
        <authorList>
            <person name="Coleine C."/>
            <person name="Masonjones S."/>
            <person name="Stajich J.E."/>
        </authorList>
    </citation>
    <scope>NUCLEOTIDE SEQUENCE [LARGE SCALE GENOMIC DNA]</scope>
    <source>
        <strain evidence="2 3">CCFEE 6315</strain>
    </source>
</reference>
<evidence type="ECO:0000313" key="3">
    <source>
        <dbReference type="Proteomes" id="UP000308549"/>
    </source>
</evidence>
<keyword evidence="1" id="KW-0732">Signal</keyword>
<evidence type="ECO:0000313" key="2">
    <source>
        <dbReference type="EMBL" id="TKA25604.1"/>
    </source>
</evidence>
<feature type="chain" id="PRO_5020531848" evidence="1">
    <location>
        <begin position="18"/>
        <end position="233"/>
    </location>
</feature>
<dbReference type="AlphaFoldDB" id="A0A4U0TTT5"/>
<name>A0A4U0TTT5_9PEZI</name>
<dbReference type="Proteomes" id="UP000308549">
    <property type="component" value="Unassembled WGS sequence"/>
</dbReference>
<gene>
    <name evidence="2" type="ORF">B0A50_05465</name>
</gene>
<dbReference type="EMBL" id="NAJL01000034">
    <property type="protein sequence ID" value="TKA25604.1"/>
    <property type="molecule type" value="Genomic_DNA"/>
</dbReference>
<protein>
    <submittedName>
        <fullName evidence="2">Uncharacterized protein</fullName>
    </submittedName>
</protein>
<sequence>MKLSAILVALLSTLAYSERVDPHSITLNDTAELLLVRKTPTGWEPAQKIFDEEIIHGGNGSATWKLRGVSHKKGPYALWLDGKFYPYDPKATSSTGYAALTPWFKIQDNTPYLPAGAIAGVVVGVLDLDAPTAQKWTEVKQLVVLGHLHTGSNRRDAKRPRGDMGQYIAIGDKIATAVQPMRSLVPMYEAQGLAAVHLNHDCFASTFVPAQLAFGGHLALGLWEANAETQILE</sequence>
<keyword evidence="3" id="KW-1185">Reference proteome</keyword>
<evidence type="ECO:0000256" key="1">
    <source>
        <dbReference type="SAM" id="SignalP"/>
    </source>
</evidence>
<organism evidence="2 3">
    <name type="scientific">Salinomyces thailandicus</name>
    <dbReference type="NCBI Taxonomy" id="706561"/>
    <lineage>
        <taxon>Eukaryota</taxon>
        <taxon>Fungi</taxon>
        <taxon>Dikarya</taxon>
        <taxon>Ascomycota</taxon>
        <taxon>Pezizomycotina</taxon>
        <taxon>Dothideomycetes</taxon>
        <taxon>Dothideomycetidae</taxon>
        <taxon>Mycosphaerellales</taxon>
        <taxon>Teratosphaeriaceae</taxon>
        <taxon>Salinomyces</taxon>
    </lineage>
</organism>
<proteinExistence type="predicted"/>
<comment type="caution">
    <text evidence="2">The sequence shown here is derived from an EMBL/GenBank/DDBJ whole genome shotgun (WGS) entry which is preliminary data.</text>
</comment>
<accession>A0A4U0TTT5</accession>
<feature type="signal peptide" evidence="1">
    <location>
        <begin position="1"/>
        <end position="17"/>
    </location>
</feature>